<dbReference type="Pfam" id="PF00160">
    <property type="entry name" value="Pro_isomerase"/>
    <property type="match status" value="1"/>
</dbReference>
<feature type="region of interest" description="Disordered" evidence="5">
    <location>
        <begin position="1"/>
        <end position="65"/>
    </location>
</feature>
<keyword evidence="2 4" id="KW-0697">Rotamase</keyword>
<dbReference type="RefSeq" id="WP_349055901.1">
    <property type="nucleotide sequence ID" value="NZ_JBBMEJ010000001.1"/>
</dbReference>
<dbReference type="InterPro" id="IPR002130">
    <property type="entry name" value="Cyclophilin-type_PPIase_dom"/>
</dbReference>
<dbReference type="Gene3D" id="2.40.100.10">
    <property type="entry name" value="Cyclophilin-like"/>
    <property type="match status" value="1"/>
</dbReference>
<dbReference type="Proteomes" id="UP001473063">
    <property type="component" value="Unassembled WGS sequence"/>
</dbReference>
<dbReference type="PRINTS" id="PR00153">
    <property type="entry name" value="CSAPPISMRASE"/>
</dbReference>
<dbReference type="EMBL" id="JBBMEJ010000001">
    <property type="protein sequence ID" value="MEQ2369344.1"/>
    <property type="molecule type" value="Genomic_DNA"/>
</dbReference>
<keyword evidence="8" id="KW-1185">Reference proteome</keyword>
<reference evidence="7 8" key="1">
    <citation type="submission" date="2024-03" db="EMBL/GenBank/DDBJ databases">
        <title>Human intestinal bacterial collection.</title>
        <authorList>
            <person name="Pauvert C."/>
            <person name="Hitch T.C.A."/>
            <person name="Clavel T."/>
        </authorList>
    </citation>
    <scope>NUCLEOTIDE SEQUENCE [LARGE SCALE GENOMIC DNA]</scope>
    <source>
        <strain evidence="7 8">CLA-JM-H16</strain>
    </source>
</reference>
<comment type="catalytic activity">
    <reaction evidence="4">
        <text>[protein]-peptidylproline (omega=180) = [protein]-peptidylproline (omega=0)</text>
        <dbReference type="Rhea" id="RHEA:16237"/>
        <dbReference type="Rhea" id="RHEA-COMP:10747"/>
        <dbReference type="Rhea" id="RHEA-COMP:10748"/>
        <dbReference type="ChEBI" id="CHEBI:83833"/>
        <dbReference type="ChEBI" id="CHEBI:83834"/>
        <dbReference type="EC" id="5.2.1.8"/>
    </reaction>
</comment>
<dbReference type="GO" id="GO:0003755">
    <property type="term" value="F:peptidyl-prolyl cis-trans isomerase activity"/>
    <property type="evidence" value="ECO:0007669"/>
    <property type="project" value="UniProtKB-EC"/>
</dbReference>
<protein>
    <recommendedName>
        <fullName evidence="4">Peptidyl-prolyl cis-trans isomerase</fullName>
        <shortName evidence="4">PPIase</shortName>
        <ecNumber evidence="4">5.2.1.8</ecNumber>
    </recommendedName>
</protein>
<comment type="similarity">
    <text evidence="4">Belongs to the cyclophilin-type PPIase family.</text>
</comment>
<name>A0ABV1B9L3_9FIRM</name>
<dbReference type="InterPro" id="IPR044666">
    <property type="entry name" value="Cyclophilin_A-like"/>
</dbReference>
<keyword evidence="3 4" id="KW-0413">Isomerase</keyword>
<proteinExistence type="inferred from homology"/>
<dbReference type="PROSITE" id="PS50072">
    <property type="entry name" value="CSA_PPIASE_2"/>
    <property type="match status" value="1"/>
</dbReference>
<evidence type="ECO:0000313" key="7">
    <source>
        <dbReference type="EMBL" id="MEQ2369344.1"/>
    </source>
</evidence>
<dbReference type="PROSITE" id="PS00170">
    <property type="entry name" value="CSA_PPIASE_1"/>
    <property type="match status" value="1"/>
</dbReference>
<organism evidence="7 8">
    <name type="scientific">Blautia aquisgranensis</name>
    <dbReference type="NCBI Taxonomy" id="3133153"/>
    <lineage>
        <taxon>Bacteria</taxon>
        <taxon>Bacillati</taxon>
        <taxon>Bacillota</taxon>
        <taxon>Clostridia</taxon>
        <taxon>Lachnospirales</taxon>
        <taxon>Lachnospiraceae</taxon>
        <taxon>Blautia</taxon>
    </lineage>
</organism>
<dbReference type="PANTHER" id="PTHR45625:SF4">
    <property type="entry name" value="PEPTIDYLPROLYL ISOMERASE DOMAIN AND WD REPEAT-CONTAINING PROTEIN 1"/>
    <property type="match status" value="1"/>
</dbReference>
<dbReference type="PANTHER" id="PTHR45625">
    <property type="entry name" value="PEPTIDYL-PROLYL CIS-TRANS ISOMERASE-RELATED"/>
    <property type="match status" value="1"/>
</dbReference>
<evidence type="ECO:0000256" key="3">
    <source>
        <dbReference type="ARBA" id="ARBA00023235"/>
    </source>
</evidence>
<evidence type="ECO:0000256" key="4">
    <source>
        <dbReference type="RuleBase" id="RU363019"/>
    </source>
</evidence>
<dbReference type="SUPFAM" id="SSF50891">
    <property type="entry name" value="Cyclophilin-like"/>
    <property type="match status" value="1"/>
</dbReference>
<evidence type="ECO:0000256" key="1">
    <source>
        <dbReference type="ARBA" id="ARBA00002388"/>
    </source>
</evidence>
<feature type="compositionally biased region" description="Acidic residues" evidence="5">
    <location>
        <begin position="47"/>
        <end position="64"/>
    </location>
</feature>
<evidence type="ECO:0000256" key="5">
    <source>
        <dbReference type="SAM" id="MobiDB-lite"/>
    </source>
</evidence>
<comment type="function">
    <text evidence="1 4">PPIases accelerate the folding of proteins. It catalyzes the cis-trans isomerization of proline imidic peptide bonds in oligopeptides.</text>
</comment>
<comment type="caution">
    <text evidence="7">The sequence shown here is derived from an EMBL/GenBank/DDBJ whole genome shotgun (WGS) entry which is preliminary data.</text>
</comment>
<gene>
    <name evidence="7" type="ORF">WMO28_00020</name>
</gene>
<feature type="compositionally biased region" description="Basic and acidic residues" evidence="5">
    <location>
        <begin position="18"/>
        <end position="29"/>
    </location>
</feature>
<dbReference type="InterPro" id="IPR029000">
    <property type="entry name" value="Cyclophilin-like_dom_sf"/>
</dbReference>
<evidence type="ECO:0000259" key="6">
    <source>
        <dbReference type="PROSITE" id="PS50072"/>
    </source>
</evidence>
<dbReference type="CDD" id="cd00317">
    <property type="entry name" value="cyclophilin"/>
    <property type="match status" value="1"/>
</dbReference>
<accession>A0ABV1B9L3</accession>
<sequence length="245" mass="26079">MSEEEAEKAGFSDSAEEDSSKDSTEDAKENSTQSEESAEDNSQSESATEDSSSDTSDDFSDGSEDAAMAGTTVIDTSKQLTGTHHAEIIVKDYGKIDVELDADTAPITVTNFVKLVQDNFYDGLTFHRIIDGFMIQGGDPNGDGTGGANENIKGEFSNNGVKNDISHVRGTISMARSSDPDSASSQFFIMQADSTYLDGDYAAFGHVTSGMDVVDKICKDAKPTDGNGSIESDQQPVIESIRMAD</sequence>
<dbReference type="InterPro" id="IPR020892">
    <property type="entry name" value="Cyclophilin-type_PPIase_CS"/>
</dbReference>
<feature type="domain" description="PPIase cyclophilin-type" evidence="6">
    <location>
        <begin position="91"/>
        <end position="217"/>
    </location>
</feature>
<dbReference type="EC" id="5.2.1.8" evidence="4"/>
<evidence type="ECO:0000313" key="8">
    <source>
        <dbReference type="Proteomes" id="UP001473063"/>
    </source>
</evidence>
<evidence type="ECO:0000256" key="2">
    <source>
        <dbReference type="ARBA" id="ARBA00023110"/>
    </source>
</evidence>